<keyword evidence="7" id="KW-0411">Iron-sulfur</keyword>
<evidence type="ECO:0000256" key="1">
    <source>
        <dbReference type="ARBA" id="ARBA00007874"/>
    </source>
</evidence>
<evidence type="ECO:0000256" key="6">
    <source>
        <dbReference type="ARBA" id="ARBA00023004"/>
    </source>
</evidence>
<dbReference type="Proteomes" id="UP000199076">
    <property type="component" value="Unassembled WGS sequence"/>
</dbReference>
<comment type="similarity">
    <text evidence="1">Belongs to the 2Fe2S plant-type ferredoxin family.</text>
</comment>
<evidence type="ECO:0000256" key="7">
    <source>
        <dbReference type="ARBA" id="ARBA00023014"/>
    </source>
</evidence>
<keyword evidence="3" id="KW-0001">2Fe-2S</keyword>
<dbReference type="InterPro" id="IPR012675">
    <property type="entry name" value="Beta-grasp_dom_sf"/>
</dbReference>
<evidence type="ECO:0000256" key="9">
    <source>
        <dbReference type="SAM" id="MobiDB-lite"/>
    </source>
</evidence>
<dbReference type="CDD" id="cd00207">
    <property type="entry name" value="fer2"/>
    <property type="match status" value="1"/>
</dbReference>
<dbReference type="GO" id="GO:0009055">
    <property type="term" value="F:electron transfer activity"/>
    <property type="evidence" value="ECO:0007669"/>
    <property type="project" value="InterPro"/>
</dbReference>
<dbReference type="Pfam" id="PF00111">
    <property type="entry name" value="Fer2"/>
    <property type="match status" value="1"/>
</dbReference>
<dbReference type="GO" id="GO:0046872">
    <property type="term" value="F:metal ion binding"/>
    <property type="evidence" value="ECO:0007669"/>
    <property type="project" value="UniProtKB-KW"/>
</dbReference>
<evidence type="ECO:0000256" key="4">
    <source>
        <dbReference type="ARBA" id="ARBA00022723"/>
    </source>
</evidence>
<feature type="region of interest" description="Disordered" evidence="9">
    <location>
        <begin position="1"/>
        <end position="31"/>
    </location>
</feature>
<keyword evidence="12" id="KW-1185">Reference proteome</keyword>
<sequence>MSGRADRQDEAGEEVVTDDGEYEVTLEHEGEDVTLSVDEDEYILDAAEEAGLDLPYSCRKGQCTSCVGTVEEGEIDQSEGAALDPMQEDDGFALLCITYPKSDCTIETDTQSDLFGGDMDIL</sequence>
<dbReference type="EMBL" id="FNBK01000004">
    <property type="protein sequence ID" value="SDF15035.1"/>
    <property type="molecule type" value="Genomic_DNA"/>
</dbReference>
<dbReference type="GO" id="GO:0051537">
    <property type="term" value="F:2 iron, 2 sulfur cluster binding"/>
    <property type="evidence" value="ECO:0007669"/>
    <property type="project" value="UniProtKB-KW"/>
</dbReference>
<organism evidence="11 12">
    <name type="scientific">Halorientalis regularis</name>
    <dbReference type="NCBI Taxonomy" id="660518"/>
    <lineage>
        <taxon>Archaea</taxon>
        <taxon>Methanobacteriati</taxon>
        <taxon>Methanobacteriota</taxon>
        <taxon>Stenosarchaea group</taxon>
        <taxon>Halobacteria</taxon>
        <taxon>Halobacteriales</taxon>
        <taxon>Haloarculaceae</taxon>
        <taxon>Halorientalis</taxon>
    </lineage>
</organism>
<evidence type="ECO:0000256" key="8">
    <source>
        <dbReference type="ARBA" id="ARBA00034078"/>
    </source>
</evidence>
<dbReference type="SUPFAM" id="SSF54292">
    <property type="entry name" value="2Fe-2S ferredoxin-like"/>
    <property type="match status" value="1"/>
</dbReference>
<comment type="cofactor">
    <cofactor evidence="8">
        <name>[2Fe-2S] cluster</name>
        <dbReference type="ChEBI" id="CHEBI:190135"/>
    </cofactor>
</comment>
<dbReference type="PANTHER" id="PTHR43112">
    <property type="entry name" value="FERREDOXIN"/>
    <property type="match status" value="1"/>
</dbReference>
<dbReference type="PROSITE" id="PS51085">
    <property type="entry name" value="2FE2S_FER_2"/>
    <property type="match status" value="1"/>
</dbReference>
<dbReference type="OrthoDB" id="235534at2157"/>
<dbReference type="RefSeq" id="WP_092689455.1">
    <property type="nucleotide sequence ID" value="NZ_FNBK01000004.1"/>
</dbReference>
<protein>
    <submittedName>
        <fullName evidence="11">Ferredoxin</fullName>
    </submittedName>
</protein>
<gene>
    <name evidence="11" type="ORF">SAMN05216218_10448</name>
</gene>
<evidence type="ECO:0000313" key="12">
    <source>
        <dbReference type="Proteomes" id="UP000199076"/>
    </source>
</evidence>
<dbReference type="PROSITE" id="PS00197">
    <property type="entry name" value="2FE2S_FER_1"/>
    <property type="match status" value="1"/>
</dbReference>
<keyword evidence="4" id="KW-0479">Metal-binding</keyword>
<feature type="compositionally biased region" description="Basic and acidic residues" evidence="9">
    <location>
        <begin position="1"/>
        <end position="10"/>
    </location>
</feature>
<evidence type="ECO:0000256" key="2">
    <source>
        <dbReference type="ARBA" id="ARBA00022448"/>
    </source>
</evidence>
<evidence type="ECO:0000259" key="10">
    <source>
        <dbReference type="PROSITE" id="PS51085"/>
    </source>
</evidence>
<dbReference type="STRING" id="660518.SAMN05216218_10448"/>
<feature type="compositionally biased region" description="Acidic residues" evidence="9">
    <location>
        <begin position="11"/>
        <end position="31"/>
    </location>
</feature>
<dbReference type="GO" id="GO:0022900">
    <property type="term" value="P:electron transport chain"/>
    <property type="evidence" value="ECO:0007669"/>
    <property type="project" value="InterPro"/>
</dbReference>
<keyword evidence="2" id="KW-0813">Transport</keyword>
<feature type="domain" description="2Fe-2S ferredoxin-type" evidence="10">
    <location>
        <begin position="22"/>
        <end position="112"/>
    </location>
</feature>
<dbReference type="Gene3D" id="3.10.20.30">
    <property type="match status" value="1"/>
</dbReference>
<dbReference type="PANTHER" id="PTHR43112:SF3">
    <property type="entry name" value="FERREDOXIN-2, CHLOROPLASTIC"/>
    <property type="match status" value="1"/>
</dbReference>
<keyword evidence="6" id="KW-0408">Iron</keyword>
<dbReference type="InterPro" id="IPR010241">
    <property type="entry name" value="Fd_pln"/>
</dbReference>
<accession>A0A1G7IQZ3</accession>
<keyword evidence="5" id="KW-0249">Electron transport</keyword>
<evidence type="ECO:0000313" key="11">
    <source>
        <dbReference type="EMBL" id="SDF15035.1"/>
    </source>
</evidence>
<dbReference type="NCBIfam" id="TIGR02008">
    <property type="entry name" value="fdx_plant"/>
    <property type="match status" value="1"/>
</dbReference>
<evidence type="ECO:0000256" key="5">
    <source>
        <dbReference type="ARBA" id="ARBA00022982"/>
    </source>
</evidence>
<dbReference type="AlphaFoldDB" id="A0A1G7IQZ3"/>
<evidence type="ECO:0000256" key="3">
    <source>
        <dbReference type="ARBA" id="ARBA00022714"/>
    </source>
</evidence>
<dbReference type="InterPro" id="IPR006058">
    <property type="entry name" value="2Fe2S_fd_BS"/>
</dbReference>
<dbReference type="InterPro" id="IPR001041">
    <property type="entry name" value="2Fe-2S_ferredoxin-type"/>
</dbReference>
<dbReference type="InterPro" id="IPR036010">
    <property type="entry name" value="2Fe-2S_ferredoxin-like_sf"/>
</dbReference>
<name>A0A1G7IQZ3_9EURY</name>
<reference evidence="12" key="1">
    <citation type="submission" date="2016-10" db="EMBL/GenBank/DDBJ databases">
        <authorList>
            <person name="Varghese N."/>
            <person name="Submissions S."/>
        </authorList>
    </citation>
    <scope>NUCLEOTIDE SEQUENCE [LARGE SCALE GENOMIC DNA]</scope>
    <source>
        <strain evidence="12">IBRC-M 10760</strain>
    </source>
</reference>
<proteinExistence type="inferred from homology"/>